<evidence type="ECO:0000259" key="4">
    <source>
        <dbReference type="SMART" id="SM00822"/>
    </source>
</evidence>
<dbReference type="SUPFAM" id="SSF51735">
    <property type="entry name" value="NAD(P)-binding Rossmann-fold domains"/>
    <property type="match status" value="1"/>
</dbReference>
<protein>
    <submittedName>
        <fullName evidence="5">3-oxoacyl-acyl-carrier protein reductase</fullName>
        <ecNumber evidence="5">1.1.1.100</ecNumber>
    </submittedName>
</protein>
<dbReference type="InterPro" id="IPR020904">
    <property type="entry name" value="Sc_DH/Rdtase_CS"/>
</dbReference>
<keyword evidence="2 5" id="KW-0560">Oxidoreductase</keyword>
<dbReference type="PROSITE" id="PS00061">
    <property type="entry name" value="ADH_SHORT"/>
    <property type="match status" value="1"/>
</dbReference>
<dbReference type="RefSeq" id="WP_159965769.1">
    <property type="nucleotide sequence ID" value="NZ_APKE01000026.1"/>
</dbReference>
<proteinExistence type="inferred from homology"/>
<dbReference type="OrthoDB" id="658698at2"/>
<organism evidence="5 6">
    <name type="scientific">Profundibacterium mesophilum KAUST100406-0324</name>
    <dbReference type="NCBI Taxonomy" id="1037889"/>
    <lineage>
        <taxon>Bacteria</taxon>
        <taxon>Pseudomonadati</taxon>
        <taxon>Pseudomonadota</taxon>
        <taxon>Alphaproteobacteria</taxon>
        <taxon>Rhodobacterales</taxon>
        <taxon>Roseobacteraceae</taxon>
        <taxon>Profundibacterium</taxon>
    </lineage>
</organism>
<dbReference type="PRINTS" id="PR00081">
    <property type="entry name" value="GDHRDH"/>
</dbReference>
<evidence type="ECO:0000256" key="2">
    <source>
        <dbReference type="ARBA" id="ARBA00023002"/>
    </source>
</evidence>
<comment type="similarity">
    <text evidence="1 3">Belongs to the short-chain dehydrogenases/reductases (SDR) family.</text>
</comment>
<dbReference type="EMBL" id="APKE01000026">
    <property type="protein sequence ID" value="KAF0675360.1"/>
    <property type="molecule type" value="Genomic_DNA"/>
</dbReference>
<dbReference type="Gene3D" id="3.40.50.720">
    <property type="entry name" value="NAD(P)-binding Rossmann-like Domain"/>
    <property type="match status" value="1"/>
</dbReference>
<dbReference type="PRINTS" id="PR00080">
    <property type="entry name" value="SDRFAMILY"/>
</dbReference>
<reference evidence="5" key="1">
    <citation type="submission" date="2013-03" db="EMBL/GenBank/DDBJ databases">
        <title>Genome Sequence of the Profundibacterium mesophilum strain KAUST100406-0324T from Red Sea, a novel genus in the family Rhodobacteraceae.</title>
        <authorList>
            <person name="Essack M."/>
            <person name="Alam I."/>
            <person name="Lafi F."/>
            <person name="Alawi W."/>
            <person name="Kamanu F."/>
            <person name="Al-Suwailem A."/>
            <person name="Lee O.O."/>
            <person name="Xu Y."/>
            <person name="Bajic V."/>
            <person name="Qian P.-Y."/>
            <person name="Archer J."/>
        </authorList>
    </citation>
    <scope>NUCLEOTIDE SEQUENCE</scope>
    <source>
        <strain evidence="5">KAUST100406-0324</strain>
    </source>
</reference>
<dbReference type="SMART" id="SM00822">
    <property type="entry name" value="PKS_KR"/>
    <property type="match status" value="1"/>
</dbReference>
<dbReference type="AlphaFoldDB" id="A0A921TBC6"/>
<dbReference type="CDD" id="cd05233">
    <property type="entry name" value="SDR_c"/>
    <property type="match status" value="1"/>
</dbReference>
<dbReference type="InterPro" id="IPR036291">
    <property type="entry name" value="NAD(P)-bd_dom_sf"/>
</dbReference>
<dbReference type="PANTHER" id="PTHR43669">
    <property type="entry name" value="5-KETO-D-GLUCONATE 5-REDUCTASE"/>
    <property type="match status" value="1"/>
</dbReference>
<dbReference type="Proteomes" id="UP000698242">
    <property type="component" value="Unassembled WGS sequence"/>
</dbReference>
<dbReference type="FunFam" id="3.40.50.720:FF:000084">
    <property type="entry name" value="Short-chain dehydrogenase reductase"/>
    <property type="match status" value="1"/>
</dbReference>
<dbReference type="PANTHER" id="PTHR43669:SF12">
    <property type="entry name" value="BLR5618 PROTEIN"/>
    <property type="match status" value="1"/>
</dbReference>
<feature type="domain" description="Ketoreductase" evidence="4">
    <location>
        <begin position="13"/>
        <end position="197"/>
    </location>
</feature>
<evidence type="ECO:0000313" key="6">
    <source>
        <dbReference type="Proteomes" id="UP000698242"/>
    </source>
</evidence>
<dbReference type="InterPro" id="IPR057326">
    <property type="entry name" value="KR_dom"/>
</dbReference>
<gene>
    <name evidence="5" type="ORF">PMES_02250</name>
</gene>
<evidence type="ECO:0000313" key="5">
    <source>
        <dbReference type="EMBL" id="KAF0675360.1"/>
    </source>
</evidence>
<accession>A0A921TBC6</accession>
<dbReference type="InterPro" id="IPR002347">
    <property type="entry name" value="SDR_fam"/>
</dbReference>
<keyword evidence="6" id="KW-1185">Reference proteome</keyword>
<dbReference type="EC" id="1.1.1.100" evidence="5"/>
<dbReference type="GO" id="GO:0004316">
    <property type="term" value="F:3-oxoacyl-[acyl-carrier-protein] reductase (NADPH) activity"/>
    <property type="evidence" value="ECO:0007669"/>
    <property type="project" value="UniProtKB-EC"/>
</dbReference>
<evidence type="ECO:0000256" key="3">
    <source>
        <dbReference type="RuleBase" id="RU000363"/>
    </source>
</evidence>
<name>A0A921TBC6_9RHOB</name>
<comment type="caution">
    <text evidence="5">The sequence shown here is derived from an EMBL/GenBank/DDBJ whole genome shotgun (WGS) entry which is preliminary data.</text>
</comment>
<dbReference type="Pfam" id="PF00106">
    <property type="entry name" value="adh_short"/>
    <property type="match status" value="1"/>
</dbReference>
<evidence type="ECO:0000256" key="1">
    <source>
        <dbReference type="ARBA" id="ARBA00006484"/>
    </source>
</evidence>
<sequence>MTRDGQGNGAEGRVIAITGAGSGIGKATAELFAGRGWRVALIGRRAEPLEAVARGAETCLVLPCDVSDPGAVEAAFSRIEDRWGRLDVLFNNAGIAAPAAPIDEIAVADWQAVCDINITGAFLAARAAFGLMRRQEPQGGRIINNGSISAHAPRPGSVPYTVSKHAMTGLTRTLSLDGRRFGIACGQIDIGNAMTDMAEVFTRGVPQADGAVRAEPVMDVAHVAASVLYMAELPPEANVQFHTIMATAMPFIGRG</sequence>